<evidence type="ECO:0000313" key="1">
    <source>
        <dbReference type="EMBL" id="CAG8828046.1"/>
    </source>
</evidence>
<reference evidence="1" key="1">
    <citation type="submission" date="2021-06" db="EMBL/GenBank/DDBJ databases">
        <authorList>
            <person name="Kallberg Y."/>
            <person name="Tangrot J."/>
            <person name="Rosling A."/>
        </authorList>
    </citation>
    <scope>NUCLEOTIDE SEQUENCE</scope>
    <source>
        <strain evidence="1">MA461A</strain>
    </source>
</reference>
<feature type="non-terminal residue" evidence="1">
    <location>
        <position position="1"/>
    </location>
</feature>
<sequence>SLLVLDSFKEHLTNSVKQQFFEHNTNLAVILRRLMLKLQPFNIAINKSFKTKL</sequence>
<keyword evidence="2" id="KW-1185">Reference proteome</keyword>
<protein>
    <submittedName>
        <fullName evidence="1">12525_t:CDS:1</fullName>
    </submittedName>
</protein>
<dbReference type="EMBL" id="CAJVQC010094837">
    <property type="protein sequence ID" value="CAG8828046.1"/>
    <property type="molecule type" value="Genomic_DNA"/>
</dbReference>
<proteinExistence type="predicted"/>
<comment type="caution">
    <text evidence="1">The sequence shown here is derived from an EMBL/GenBank/DDBJ whole genome shotgun (WGS) entry which is preliminary data.</text>
</comment>
<gene>
    <name evidence="1" type="ORF">RPERSI_LOCUS27140</name>
</gene>
<feature type="non-terminal residue" evidence="1">
    <location>
        <position position="53"/>
    </location>
</feature>
<name>A0ACA9S762_9GLOM</name>
<accession>A0ACA9S762</accession>
<organism evidence="1 2">
    <name type="scientific">Racocetra persica</name>
    <dbReference type="NCBI Taxonomy" id="160502"/>
    <lineage>
        <taxon>Eukaryota</taxon>
        <taxon>Fungi</taxon>
        <taxon>Fungi incertae sedis</taxon>
        <taxon>Mucoromycota</taxon>
        <taxon>Glomeromycotina</taxon>
        <taxon>Glomeromycetes</taxon>
        <taxon>Diversisporales</taxon>
        <taxon>Gigasporaceae</taxon>
        <taxon>Racocetra</taxon>
    </lineage>
</organism>
<dbReference type="Proteomes" id="UP000789920">
    <property type="component" value="Unassembled WGS sequence"/>
</dbReference>
<evidence type="ECO:0000313" key="2">
    <source>
        <dbReference type="Proteomes" id="UP000789920"/>
    </source>
</evidence>